<name>A0A1E5Q6G6_9PROT</name>
<comment type="caution">
    <text evidence="3">The sequence shown here is derived from an EMBL/GenBank/DDBJ whole genome shotgun (WGS) entry which is preliminary data.</text>
</comment>
<accession>A0A1E5Q6G6</accession>
<feature type="region of interest" description="Disordered" evidence="1">
    <location>
        <begin position="1"/>
        <end position="20"/>
    </location>
</feature>
<keyword evidence="2" id="KW-1133">Transmembrane helix</keyword>
<gene>
    <name evidence="3" type="ORF">BEN30_12735</name>
</gene>
<feature type="transmembrane region" description="Helical" evidence="2">
    <location>
        <begin position="123"/>
        <end position="141"/>
    </location>
</feature>
<feature type="transmembrane region" description="Helical" evidence="2">
    <location>
        <begin position="95"/>
        <end position="117"/>
    </location>
</feature>
<dbReference type="EMBL" id="MCGG01000036">
    <property type="protein sequence ID" value="OEJ66249.1"/>
    <property type="molecule type" value="Genomic_DNA"/>
</dbReference>
<sequence>MNSPAHSTVPLTGNPQNTTVSGRVVSGAGGQLFVDVPRRSACKSCSKESGCGMSVLGGLSVSQSLRFEMQGGVEATPGETVQLSCSHDGLVKAALMAYLPPVLGLVAGSVATSLSGFGDGLQALGALVGLGLGLILTRALAVHGGLPQMHIHEGKNS</sequence>
<organism evidence="3 4">
    <name type="scientific">Magnetovibrio blakemorei</name>
    <dbReference type="NCBI Taxonomy" id="28181"/>
    <lineage>
        <taxon>Bacteria</taxon>
        <taxon>Pseudomonadati</taxon>
        <taxon>Pseudomonadota</taxon>
        <taxon>Alphaproteobacteria</taxon>
        <taxon>Rhodospirillales</taxon>
        <taxon>Magnetovibrionaceae</taxon>
        <taxon>Magnetovibrio</taxon>
    </lineage>
</organism>
<dbReference type="Proteomes" id="UP000095347">
    <property type="component" value="Unassembled WGS sequence"/>
</dbReference>
<proteinExistence type="predicted"/>
<dbReference type="Pfam" id="PF04246">
    <property type="entry name" value="RseC_MucC"/>
    <property type="match status" value="1"/>
</dbReference>
<keyword evidence="2" id="KW-0812">Transmembrane</keyword>
<protein>
    <submittedName>
        <fullName evidence="3">Uncharacterized protein</fullName>
    </submittedName>
</protein>
<dbReference type="AlphaFoldDB" id="A0A1E5Q6G6"/>
<evidence type="ECO:0000256" key="2">
    <source>
        <dbReference type="SAM" id="Phobius"/>
    </source>
</evidence>
<evidence type="ECO:0000313" key="4">
    <source>
        <dbReference type="Proteomes" id="UP000095347"/>
    </source>
</evidence>
<dbReference type="InterPro" id="IPR007359">
    <property type="entry name" value="SigmaE_reg_RseC_MucC"/>
</dbReference>
<reference evidence="4" key="1">
    <citation type="submission" date="2016-07" db="EMBL/GenBank/DDBJ databases">
        <authorList>
            <person name="Florea S."/>
            <person name="Webb J.S."/>
            <person name="Jaromczyk J."/>
            <person name="Schardl C.L."/>
        </authorList>
    </citation>
    <scope>NUCLEOTIDE SEQUENCE [LARGE SCALE GENOMIC DNA]</scope>
    <source>
        <strain evidence="4">MV-1</strain>
    </source>
</reference>
<dbReference type="PANTHER" id="PTHR35867:SF1">
    <property type="entry name" value="PROTEIN RSEC"/>
    <property type="match status" value="1"/>
</dbReference>
<dbReference type="STRING" id="28181.BEN30_12735"/>
<keyword evidence="4" id="KW-1185">Reference proteome</keyword>
<dbReference type="PANTHER" id="PTHR35867">
    <property type="entry name" value="PROTEIN RSEC"/>
    <property type="match status" value="1"/>
</dbReference>
<keyword evidence="2" id="KW-0472">Membrane</keyword>
<dbReference type="RefSeq" id="WP_069958454.1">
    <property type="nucleotide sequence ID" value="NZ_MCGG01000036.1"/>
</dbReference>
<evidence type="ECO:0000313" key="3">
    <source>
        <dbReference type="EMBL" id="OEJ66249.1"/>
    </source>
</evidence>
<evidence type="ECO:0000256" key="1">
    <source>
        <dbReference type="SAM" id="MobiDB-lite"/>
    </source>
</evidence>